<evidence type="ECO:0000313" key="9">
    <source>
        <dbReference type="EMBL" id="MDC7676800.1"/>
    </source>
</evidence>
<evidence type="ECO:0000256" key="4">
    <source>
        <dbReference type="ARBA" id="ARBA00022960"/>
    </source>
</evidence>
<organism evidence="9 10">
    <name type="scientific">Asticcacaulis machinosus</name>
    <dbReference type="NCBI Taxonomy" id="2984211"/>
    <lineage>
        <taxon>Bacteria</taxon>
        <taxon>Pseudomonadati</taxon>
        <taxon>Pseudomonadota</taxon>
        <taxon>Alphaproteobacteria</taxon>
        <taxon>Caulobacterales</taxon>
        <taxon>Caulobacteraceae</taxon>
        <taxon>Asticcacaulis</taxon>
    </lineage>
</organism>
<evidence type="ECO:0000313" key="10">
    <source>
        <dbReference type="Proteomes" id="UP001218579"/>
    </source>
</evidence>
<sequence length="177" mass="19547">MVKIFTATAHDIPEQNRGEVSLNQHRVRCALGKEGVIAADQKREGDLRSPLGVWPIRFVYYRPDRIAPPKTVLPLVALTPDDGWCDDAADEAYNQPVKLPYKARTESLWREDHVYDVIIVLGYNDDPVVPGHGSAIFAHVARAGYVGTEGCVAMKIEDVLTLLELAEPDSAIEIKSA</sequence>
<dbReference type="CDD" id="cd16913">
    <property type="entry name" value="YkuD_like"/>
    <property type="match status" value="1"/>
</dbReference>
<evidence type="ECO:0000256" key="1">
    <source>
        <dbReference type="ARBA" id="ARBA00004752"/>
    </source>
</evidence>
<dbReference type="InterPro" id="IPR005490">
    <property type="entry name" value="LD_TPept_cat_dom"/>
</dbReference>
<comment type="caution">
    <text evidence="9">The sequence shown here is derived from an EMBL/GenBank/DDBJ whole genome shotgun (WGS) entry which is preliminary data.</text>
</comment>
<keyword evidence="3" id="KW-0808">Transferase</keyword>
<comment type="pathway">
    <text evidence="1 7">Cell wall biogenesis; peptidoglycan biosynthesis.</text>
</comment>
<gene>
    <name evidence="9" type="ORF">PQU98_11705</name>
</gene>
<evidence type="ECO:0000256" key="2">
    <source>
        <dbReference type="ARBA" id="ARBA00005992"/>
    </source>
</evidence>
<feature type="active site" description="Nucleophile" evidence="7">
    <location>
        <position position="151"/>
    </location>
</feature>
<evidence type="ECO:0000256" key="7">
    <source>
        <dbReference type="PROSITE-ProRule" id="PRU01373"/>
    </source>
</evidence>
<dbReference type="PROSITE" id="PS52029">
    <property type="entry name" value="LD_TPASE"/>
    <property type="match status" value="1"/>
</dbReference>
<accession>A0ABT5HKM1</accession>
<protein>
    <submittedName>
        <fullName evidence="9">L,D-transpeptidase family protein</fullName>
    </submittedName>
</protein>
<evidence type="ECO:0000256" key="3">
    <source>
        <dbReference type="ARBA" id="ARBA00022679"/>
    </source>
</evidence>
<dbReference type="Pfam" id="PF03734">
    <property type="entry name" value="YkuD"/>
    <property type="match status" value="1"/>
</dbReference>
<dbReference type="PANTHER" id="PTHR38589">
    <property type="entry name" value="BLR0621 PROTEIN"/>
    <property type="match status" value="1"/>
</dbReference>
<keyword evidence="6 7" id="KW-0961">Cell wall biogenesis/degradation</keyword>
<dbReference type="EMBL" id="JAQQKV010000002">
    <property type="protein sequence ID" value="MDC7676800.1"/>
    <property type="molecule type" value="Genomic_DNA"/>
</dbReference>
<proteinExistence type="inferred from homology"/>
<evidence type="ECO:0000256" key="6">
    <source>
        <dbReference type="ARBA" id="ARBA00023316"/>
    </source>
</evidence>
<feature type="domain" description="L,D-TPase catalytic" evidence="8">
    <location>
        <begin position="1"/>
        <end position="175"/>
    </location>
</feature>
<dbReference type="Proteomes" id="UP001218579">
    <property type="component" value="Unassembled WGS sequence"/>
</dbReference>
<comment type="similarity">
    <text evidence="2">Belongs to the YkuD family.</text>
</comment>
<dbReference type="SUPFAM" id="SSF141523">
    <property type="entry name" value="L,D-transpeptidase catalytic domain-like"/>
    <property type="match status" value="1"/>
</dbReference>
<feature type="active site" description="Proton donor/acceptor" evidence="7">
    <location>
        <position position="139"/>
    </location>
</feature>
<evidence type="ECO:0000259" key="8">
    <source>
        <dbReference type="PROSITE" id="PS52029"/>
    </source>
</evidence>
<keyword evidence="4 7" id="KW-0133">Cell shape</keyword>
<keyword evidence="10" id="KW-1185">Reference proteome</keyword>
<dbReference type="PANTHER" id="PTHR38589:SF1">
    <property type="entry name" value="BLR0621 PROTEIN"/>
    <property type="match status" value="1"/>
</dbReference>
<name>A0ABT5HKM1_9CAUL</name>
<reference evidence="9 10" key="1">
    <citation type="submission" date="2023-01" db="EMBL/GenBank/DDBJ databases">
        <title>Novel species of the genus Asticcacaulis isolated from rivers.</title>
        <authorList>
            <person name="Lu H."/>
        </authorList>
    </citation>
    <scope>NUCLEOTIDE SEQUENCE [LARGE SCALE GENOMIC DNA]</scope>
    <source>
        <strain evidence="9 10">LKC15W</strain>
    </source>
</reference>
<evidence type="ECO:0000256" key="5">
    <source>
        <dbReference type="ARBA" id="ARBA00022984"/>
    </source>
</evidence>
<dbReference type="InterPro" id="IPR038063">
    <property type="entry name" value="Transpep_catalytic_dom"/>
</dbReference>
<dbReference type="RefSeq" id="WP_272745123.1">
    <property type="nucleotide sequence ID" value="NZ_JAQQKV010000002.1"/>
</dbReference>
<keyword evidence="5 7" id="KW-0573">Peptidoglycan synthesis</keyword>